<comment type="caution">
    <text evidence="9">The sequence shown here is derived from an EMBL/GenBank/DDBJ whole genome shotgun (WGS) entry which is preliminary data.</text>
</comment>
<comment type="similarity">
    <text evidence="3">Belongs to the UbiH/COQ6 family.</text>
</comment>
<evidence type="ECO:0000259" key="8">
    <source>
        <dbReference type="Pfam" id="PF01494"/>
    </source>
</evidence>
<dbReference type="Proteomes" id="UP000246132">
    <property type="component" value="Unassembled WGS sequence"/>
</dbReference>
<keyword evidence="7" id="KW-0503">Monooxygenase</keyword>
<dbReference type="GO" id="GO:0004497">
    <property type="term" value="F:monooxygenase activity"/>
    <property type="evidence" value="ECO:0007669"/>
    <property type="project" value="UniProtKB-KW"/>
</dbReference>
<evidence type="ECO:0000256" key="4">
    <source>
        <dbReference type="ARBA" id="ARBA00022630"/>
    </source>
</evidence>
<keyword evidence="10" id="KW-1185">Reference proteome</keyword>
<dbReference type="PRINTS" id="PR00420">
    <property type="entry name" value="RNGMNOXGNASE"/>
</dbReference>
<dbReference type="InterPro" id="IPR036188">
    <property type="entry name" value="FAD/NAD-bd_sf"/>
</dbReference>
<comment type="pathway">
    <text evidence="2">Cofactor biosynthesis; ubiquinone biosynthesis.</text>
</comment>
<evidence type="ECO:0000313" key="9">
    <source>
        <dbReference type="EMBL" id="RKF08399.1"/>
    </source>
</evidence>
<dbReference type="AlphaFoldDB" id="A0A3A8AH50"/>
<dbReference type="Gene3D" id="3.50.50.60">
    <property type="entry name" value="FAD/NAD(P)-binding domain"/>
    <property type="match status" value="2"/>
</dbReference>
<organism evidence="9 10">
    <name type="scientific">Oceaniradius stylonematis</name>
    <dbReference type="NCBI Taxonomy" id="2184161"/>
    <lineage>
        <taxon>Bacteria</taxon>
        <taxon>Pseudomonadati</taxon>
        <taxon>Pseudomonadota</taxon>
        <taxon>Alphaproteobacteria</taxon>
        <taxon>Hyphomicrobiales</taxon>
        <taxon>Ahrensiaceae</taxon>
        <taxon>Oceaniradius</taxon>
    </lineage>
</organism>
<dbReference type="InterPro" id="IPR010971">
    <property type="entry name" value="UbiH/COQ6"/>
</dbReference>
<dbReference type="Pfam" id="PF01494">
    <property type="entry name" value="FAD_binding_3"/>
    <property type="match status" value="1"/>
</dbReference>
<dbReference type="GO" id="GO:0071949">
    <property type="term" value="F:FAD binding"/>
    <property type="evidence" value="ECO:0007669"/>
    <property type="project" value="InterPro"/>
</dbReference>
<keyword evidence="6" id="KW-0560">Oxidoreductase</keyword>
<keyword evidence="5" id="KW-0274">FAD</keyword>
<dbReference type="PANTHER" id="PTHR43876">
    <property type="entry name" value="UBIQUINONE BIOSYNTHESIS MONOOXYGENASE COQ6, MITOCHONDRIAL"/>
    <property type="match status" value="1"/>
</dbReference>
<dbReference type="NCBIfam" id="NF005691">
    <property type="entry name" value="PRK07494.1"/>
    <property type="match status" value="1"/>
</dbReference>
<evidence type="ECO:0000256" key="5">
    <source>
        <dbReference type="ARBA" id="ARBA00022827"/>
    </source>
</evidence>
<dbReference type="EMBL" id="QFWV02000002">
    <property type="protein sequence ID" value="RKF08399.1"/>
    <property type="molecule type" value="Genomic_DNA"/>
</dbReference>
<evidence type="ECO:0000256" key="3">
    <source>
        <dbReference type="ARBA" id="ARBA00005349"/>
    </source>
</evidence>
<evidence type="ECO:0000256" key="2">
    <source>
        <dbReference type="ARBA" id="ARBA00004749"/>
    </source>
</evidence>
<evidence type="ECO:0000256" key="1">
    <source>
        <dbReference type="ARBA" id="ARBA00001974"/>
    </source>
</evidence>
<dbReference type="UniPathway" id="UPA00232"/>
<dbReference type="PANTHER" id="PTHR43876:SF7">
    <property type="entry name" value="UBIQUINONE BIOSYNTHESIS MONOOXYGENASE COQ6, MITOCHONDRIAL"/>
    <property type="match status" value="1"/>
</dbReference>
<name>A0A3A8AH50_9HYPH</name>
<reference evidence="9 10" key="1">
    <citation type="journal article" date="2018" name="Int. J. Syst. Bacteriol.">
        <title>Oceaniradius stylonemae gen. nov., sp. nov., isolated from a red alga, Stylonema cornu-cervi.</title>
        <authorList>
            <person name="Jeong S."/>
        </authorList>
    </citation>
    <scope>NUCLEOTIDE SEQUENCE [LARGE SCALE GENOMIC DNA]</scope>
    <source>
        <strain evidence="9 10">StC1</strain>
    </source>
</reference>
<protein>
    <submittedName>
        <fullName evidence="9">UbiH/UbiF family hydroxylase</fullName>
    </submittedName>
</protein>
<keyword evidence="4" id="KW-0285">Flavoprotein</keyword>
<dbReference type="InterPro" id="IPR051205">
    <property type="entry name" value="UbiH/COQ6_monooxygenase"/>
</dbReference>
<dbReference type="GO" id="GO:0016705">
    <property type="term" value="F:oxidoreductase activity, acting on paired donors, with incorporation or reduction of molecular oxygen"/>
    <property type="evidence" value="ECO:0007669"/>
    <property type="project" value="InterPro"/>
</dbReference>
<gene>
    <name evidence="9" type="ORF">DEM25_002385</name>
</gene>
<dbReference type="OrthoDB" id="9796623at2"/>
<dbReference type="RefSeq" id="WP_109767209.1">
    <property type="nucleotide sequence ID" value="NZ_QFWV02000002.1"/>
</dbReference>
<dbReference type="NCBIfam" id="TIGR01988">
    <property type="entry name" value="Ubi-OHases"/>
    <property type="match status" value="1"/>
</dbReference>
<evidence type="ECO:0000256" key="6">
    <source>
        <dbReference type="ARBA" id="ARBA00023002"/>
    </source>
</evidence>
<comment type="cofactor">
    <cofactor evidence="1">
        <name>FAD</name>
        <dbReference type="ChEBI" id="CHEBI:57692"/>
    </cofactor>
</comment>
<sequence length="411" mass="44006">MTKPADIVISGAGPTGMAAALEAAACGYRTVLAAPSGTFLDDDSRTTALMQPAIHMLRDYGIFSDCEEAAAPLKVLRMVDATGRLFRAPTVSFRAAEAGYEEFGFNIPNQALNTALEKAVKAHDLIETVDAMVSAVAFNDDAAFVTLSNGDTYETRLVVGADGVHSLVRQAADIGQRSWSYPQTALVAAFDHERHHEFISTEFHTQEGPFTQVPLPGNRSSLVWVMRPERVETVMAMEPDALARAIEDNLQSTLGKVSNVTKPQGWPLSSLVAHTFGKARVMLIGQAAHAFPPIGAQGLNLGFRDVADLAAVLAKAGEDPGAAAVARRYDMRRRADVYMRTGGVDVLNRSLLTDFLPVQMGRAAFLSVLRNISPLRGLVMREGIEPGGGLKAMAGPFRGKDADVRTDRAAG</sequence>
<proteinExistence type="inferred from homology"/>
<dbReference type="SUPFAM" id="SSF51905">
    <property type="entry name" value="FAD/NAD(P)-binding domain"/>
    <property type="match status" value="1"/>
</dbReference>
<feature type="domain" description="FAD-binding" evidence="8">
    <location>
        <begin position="6"/>
        <end position="335"/>
    </location>
</feature>
<dbReference type="InterPro" id="IPR002938">
    <property type="entry name" value="FAD-bd"/>
</dbReference>
<evidence type="ECO:0000256" key="7">
    <source>
        <dbReference type="ARBA" id="ARBA00023033"/>
    </source>
</evidence>
<evidence type="ECO:0000313" key="10">
    <source>
        <dbReference type="Proteomes" id="UP000246132"/>
    </source>
</evidence>
<dbReference type="GO" id="GO:0006744">
    <property type="term" value="P:ubiquinone biosynthetic process"/>
    <property type="evidence" value="ECO:0007669"/>
    <property type="project" value="UniProtKB-UniPathway"/>
</dbReference>
<accession>A0A3A8AH50</accession>